<dbReference type="SUPFAM" id="SSF53474">
    <property type="entry name" value="alpha/beta-Hydrolases"/>
    <property type="match status" value="1"/>
</dbReference>
<dbReference type="InterPro" id="IPR029058">
    <property type="entry name" value="AB_hydrolase_fold"/>
</dbReference>
<protein>
    <submittedName>
        <fullName evidence="1">Alpha/beta hydrolase family protein</fullName>
    </submittedName>
</protein>
<reference evidence="1" key="1">
    <citation type="submission" date="2013-08" db="EMBL/GenBank/DDBJ databases">
        <authorList>
            <person name="Durkin A.S."/>
            <person name="Haft D.R."/>
            <person name="McCorrison J."/>
            <person name="Torralba M."/>
            <person name="Gillis M."/>
            <person name="Haft D.H."/>
            <person name="Methe B."/>
            <person name="Sutton G."/>
            <person name="Nelson K.E."/>
        </authorList>
    </citation>
    <scope>NUCLEOTIDE SEQUENCE [LARGE SCALE GENOMIC DNA]</scope>
    <source>
        <strain evidence="1">F0233</strain>
    </source>
</reference>
<dbReference type="Gene3D" id="3.40.50.1820">
    <property type="entry name" value="alpha/beta hydrolase"/>
    <property type="match status" value="1"/>
</dbReference>
<comment type="caution">
    <text evidence="1">The sequence shown here is derived from an EMBL/GenBank/DDBJ whole genome shotgun (WGS) entry which is preliminary data.</text>
</comment>
<dbReference type="EMBL" id="ACVN02000044">
    <property type="protein sequence ID" value="ERK61742.1"/>
    <property type="molecule type" value="Genomic_DNA"/>
</dbReference>
<accession>U2SGE0</accession>
<keyword evidence="2" id="KW-1185">Reference proteome</keyword>
<gene>
    <name evidence="1" type="ORF">HMPREF0682_2261</name>
</gene>
<evidence type="ECO:0000313" key="1">
    <source>
        <dbReference type="EMBL" id="ERK61742.1"/>
    </source>
</evidence>
<sequence length="257" mass="27321">MNPTRRPPTMYASAHALNAPDGRRLVCCCDLPDGPIQPGGQVALVPGAGMSAHTLVYMSFLLASNGFSVVRIDGRDNVGLGEGMVEDWRISTVEQDLRLVLEEHPSSRVVALGTAFWPTVRCLAETPGHSAVLVSPELDAREDGATGQDLHELVERVSVPVTMVVGEHDPASQADSMSRVRDFVGGQATVISVPGALAAFSRHAGMTQQLVAAVVAALASTQTDAVAGFDVLSFDDCIRAMSEALPRRNEIVFDYRA</sequence>
<organism evidence="1 2">
    <name type="scientific">Propionibacterium acidifaciens F0233</name>
    <dbReference type="NCBI Taxonomy" id="553198"/>
    <lineage>
        <taxon>Bacteria</taxon>
        <taxon>Bacillati</taxon>
        <taxon>Actinomycetota</taxon>
        <taxon>Actinomycetes</taxon>
        <taxon>Propionibacteriales</taxon>
        <taxon>Propionibacteriaceae</taxon>
        <taxon>Propionibacterium</taxon>
    </lineage>
</organism>
<evidence type="ECO:0000313" key="2">
    <source>
        <dbReference type="Proteomes" id="UP000017052"/>
    </source>
</evidence>
<dbReference type="AlphaFoldDB" id="U2SGE0"/>
<proteinExistence type="predicted"/>
<name>U2SGE0_9ACTN</name>
<dbReference type="GO" id="GO:0016787">
    <property type="term" value="F:hydrolase activity"/>
    <property type="evidence" value="ECO:0007669"/>
    <property type="project" value="UniProtKB-KW"/>
</dbReference>
<keyword evidence="1" id="KW-0378">Hydrolase</keyword>
<dbReference type="Proteomes" id="UP000017052">
    <property type="component" value="Unassembled WGS sequence"/>
</dbReference>